<reference evidence="2" key="1">
    <citation type="submission" date="2021-02" db="EMBL/GenBank/DDBJ databases">
        <authorList>
            <person name="Nowell W R."/>
        </authorList>
    </citation>
    <scope>NUCLEOTIDE SEQUENCE</scope>
</reference>
<name>A0A8S3E0F5_9BILA</name>
<evidence type="ECO:0000313" key="3">
    <source>
        <dbReference type="Proteomes" id="UP000676336"/>
    </source>
</evidence>
<dbReference type="InterPro" id="IPR036188">
    <property type="entry name" value="FAD/NAD-bd_sf"/>
</dbReference>
<sequence>MSTDSTTVVIIIGGGLGGLALAQLLLQNSSSIK</sequence>
<gene>
    <name evidence="2" type="ORF">SMN809_LOCUS58605</name>
</gene>
<keyword evidence="1" id="KW-0472">Membrane</keyword>
<keyword evidence="1" id="KW-0812">Transmembrane</keyword>
<evidence type="ECO:0000256" key="1">
    <source>
        <dbReference type="SAM" id="Phobius"/>
    </source>
</evidence>
<dbReference type="Gene3D" id="3.50.50.60">
    <property type="entry name" value="FAD/NAD(P)-binding domain"/>
    <property type="match status" value="1"/>
</dbReference>
<dbReference type="AlphaFoldDB" id="A0A8S3E0F5"/>
<dbReference type="Proteomes" id="UP000676336">
    <property type="component" value="Unassembled WGS sequence"/>
</dbReference>
<feature type="non-terminal residue" evidence="2">
    <location>
        <position position="33"/>
    </location>
</feature>
<dbReference type="EMBL" id="CAJOBI010220584">
    <property type="protein sequence ID" value="CAF5040333.1"/>
    <property type="molecule type" value="Genomic_DNA"/>
</dbReference>
<organism evidence="2 3">
    <name type="scientific">Rotaria magnacalcarata</name>
    <dbReference type="NCBI Taxonomy" id="392030"/>
    <lineage>
        <taxon>Eukaryota</taxon>
        <taxon>Metazoa</taxon>
        <taxon>Spiralia</taxon>
        <taxon>Gnathifera</taxon>
        <taxon>Rotifera</taxon>
        <taxon>Eurotatoria</taxon>
        <taxon>Bdelloidea</taxon>
        <taxon>Philodinida</taxon>
        <taxon>Philodinidae</taxon>
        <taxon>Rotaria</taxon>
    </lineage>
</organism>
<feature type="transmembrane region" description="Helical" evidence="1">
    <location>
        <begin position="6"/>
        <end position="26"/>
    </location>
</feature>
<comment type="caution">
    <text evidence="2">The sequence shown here is derived from an EMBL/GenBank/DDBJ whole genome shotgun (WGS) entry which is preliminary data.</text>
</comment>
<evidence type="ECO:0000313" key="2">
    <source>
        <dbReference type="EMBL" id="CAF5040333.1"/>
    </source>
</evidence>
<accession>A0A8S3E0F5</accession>
<keyword evidence="1" id="KW-1133">Transmembrane helix</keyword>
<proteinExistence type="predicted"/>
<protein>
    <submittedName>
        <fullName evidence="2">Uncharacterized protein</fullName>
    </submittedName>
</protein>